<keyword evidence="10" id="KW-0325">Glycoprotein</keyword>
<evidence type="ECO:0000256" key="3">
    <source>
        <dbReference type="ARBA" id="ARBA00022676"/>
    </source>
</evidence>
<keyword evidence="4" id="KW-0808">Transferase</keyword>
<evidence type="ECO:0000256" key="2">
    <source>
        <dbReference type="ARBA" id="ARBA00006003"/>
    </source>
</evidence>
<reference evidence="11" key="3">
    <citation type="submission" date="2025-09" db="UniProtKB">
        <authorList>
            <consortium name="Ensembl"/>
        </authorList>
    </citation>
    <scope>IDENTIFICATION</scope>
</reference>
<keyword evidence="12" id="KW-1185">Reference proteome</keyword>
<evidence type="ECO:0000256" key="1">
    <source>
        <dbReference type="ARBA" id="ARBA00004323"/>
    </source>
</evidence>
<keyword evidence="8" id="KW-0333">Golgi apparatus</keyword>
<dbReference type="InterPro" id="IPR001675">
    <property type="entry name" value="Glyco_trans_29"/>
</dbReference>
<reference evidence="11" key="1">
    <citation type="submission" date="2020-10" db="EMBL/GenBank/DDBJ databases">
        <title>Catharus ustulatus (Swainson's thrush) genome, bCatUst1, primary haplotype v2.</title>
        <authorList>
            <person name="Delmore K."/>
            <person name="Vafadar M."/>
            <person name="Formenti G."/>
            <person name="Chow W."/>
            <person name="Pelan S."/>
            <person name="Howe K."/>
            <person name="Rhie A."/>
            <person name="Mountcastle J."/>
            <person name="Haase B."/>
            <person name="Fedrigo O."/>
            <person name="Jarvis E.D."/>
        </authorList>
    </citation>
    <scope>NUCLEOTIDE SEQUENCE [LARGE SCALE GENOMIC DNA]</scope>
</reference>
<organism evidence="11 12">
    <name type="scientific">Catharus ustulatus</name>
    <name type="common">Russet-backed thrush</name>
    <name type="synonym">Hylocichla ustulatus</name>
    <dbReference type="NCBI Taxonomy" id="91951"/>
    <lineage>
        <taxon>Eukaryota</taxon>
        <taxon>Metazoa</taxon>
        <taxon>Chordata</taxon>
        <taxon>Craniata</taxon>
        <taxon>Vertebrata</taxon>
        <taxon>Euteleostomi</taxon>
        <taxon>Archelosauria</taxon>
        <taxon>Archosauria</taxon>
        <taxon>Dinosauria</taxon>
        <taxon>Saurischia</taxon>
        <taxon>Theropoda</taxon>
        <taxon>Coelurosauria</taxon>
        <taxon>Aves</taxon>
        <taxon>Neognathae</taxon>
        <taxon>Neoaves</taxon>
        <taxon>Telluraves</taxon>
        <taxon>Australaves</taxon>
        <taxon>Passeriformes</taxon>
        <taxon>Turdidae</taxon>
        <taxon>Catharus</taxon>
    </lineage>
</organism>
<keyword evidence="6" id="KW-0735">Signal-anchor</keyword>
<dbReference type="GO" id="GO:0097503">
    <property type="term" value="P:sialylation"/>
    <property type="evidence" value="ECO:0007669"/>
    <property type="project" value="TreeGrafter"/>
</dbReference>
<comment type="subcellular location">
    <subcellularLocation>
        <location evidence="1">Golgi apparatus membrane</location>
        <topology evidence="1">Single-pass type II membrane protein</topology>
    </subcellularLocation>
</comment>
<keyword evidence="5" id="KW-0812">Transmembrane</keyword>
<accession>A0A8C3Y439</accession>
<keyword evidence="9" id="KW-0472">Membrane</keyword>
<dbReference type="Gene3D" id="3.90.1480.20">
    <property type="entry name" value="Glycosyl transferase family 29"/>
    <property type="match status" value="1"/>
</dbReference>
<keyword evidence="7" id="KW-1133">Transmembrane helix</keyword>
<evidence type="ECO:0000313" key="12">
    <source>
        <dbReference type="Proteomes" id="UP000694563"/>
    </source>
</evidence>
<dbReference type="GO" id="GO:0003836">
    <property type="term" value="F:beta-galactoside (CMP) alpha-2,3-sialyltransferase activity"/>
    <property type="evidence" value="ECO:0007669"/>
    <property type="project" value="TreeGrafter"/>
</dbReference>
<evidence type="ECO:0000256" key="4">
    <source>
        <dbReference type="ARBA" id="ARBA00022679"/>
    </source>
</evidence>
<dbReference type="InterPro" id="IPR038578">
    <property type="entry name" value="GT29-like_sf"/>
</dbReference>
<dbReference type="Ensembl" id="ENSCUST00005016451.1">
    <property type="protein sequence ID" value="ENSCUSP00005015845.1"/>
    <property type="gene ID" value="ENSCUSG00005010171.1"/>
</dbReference>
<dbReference type="Pfam" id="PF00777">
    <property type="entry name" value="Glyco_transf_29"/>
    <property type="match status" value="2"/>
</dbReference>
<evidence type="ECO:0000256" key="5">
    <source>
        <dbReference type="ARBA" id="ARBA00022692"/>
    </source>
</evidence>
<dbReference type="FunFam" id="3.90.1480.20:FF:000015">
    <property type="entry name" value="Lactosylceramide alpha-2,3-sialyltransferase"/>
    <property type="match status" value="1"/>
</dbReference>
<evidence type="ECO:0000313" key="11">
    <source>
        <dbReference type="Ensembl" id="ENSCUSP00005015845.1"/>
    </source>
</evidence>
<keyword evidence="3" id="KW-0328">Glycosyltransferase</keyword>
<sequence>MGCCSRGTQRWCWPCACCWSCGNVSEPSQMAPFLSFGFPPSSTPLLPACCPGPTNSSALFNCKAAIGPLLMGADHELSSDVLQWWLVSDAMSRSLWVFPGSLNLTLACLWLKSVNSNPVMADPCVTHVQSLLLARVTCCPCLVGPRAWDQWTSRLCTFVLGHTILLSFRVNRANVTGFELDVGMRTTHHSMYPESAVNLRPNTHLCLLHRRTHMVCQLWVIASLVLEVFILSPAFLKYIHDTRTQHHGWYPSTGCPSPSMFGFRADSEGNWHHYWEKNWSRAFHRTRVPDPDVEFSLIKRRAHESRIVFYK</sequence>
<protein>
    <submittedName>
        <fullName evidence="11">Uncharacterized protein</fullName>
    </submittedName>
</protein>
<proteinExistence type="inferred from homology"/>
<dbReference type="PANTHER" id="PTHR46032:SF4">
    <property type="entry name" value="CMP-N-ACETYLNEURAMINATE-BETA-GALACTOSAMIDE-ALPHA-2,3-SIALYLTRANSFERASE 2"/>
    <property type="match status" value="1"/>
</dbReference>
<dbReference type="PANTHER" id="PTHR46032">
    <property type="entry name" value="ALPHA-2,3-SIALYLTRANSFERASE ST3GAL I ISOFORM X1"/>
    <property type="match status" value="1"/>
</dbReference>
<evidence type="ECO:0000256" key="7">
    <source>
        <dbReference type="ARBA" id="ARBA00022989"/>
    </source>
</evidence>
<dbReference type="AlphaFoldDB" id="A0A8C3Y439"/>
<evidence type="ECO:0000256" key="8">
    <source>
        <dbReference type="ARBA" id="ARBA00023034"/>
    </source>
</evidence>
<comment type="similarity">
    <text evidence="2">Belongs to the glycosyltransferase 29 family.</text>
</comment>
<dbReference type="Proteomes" id="UP000694563">
    <property type="component" value="Chromosome 17"/>
</dbReference>
<evidence type="ECO:0000256" key="9">
    <source>
        <dbReference type="ARBA" id="ARBA00023136"/>
    </source>
</evidence>
<name>A0A8C3Y439_CATUS</name>
<dbReference type="GO" id="GO:0000139">
    <property type="term" value="C:Golgi membrane"/>
    <property type="evidence" value="ECO:0007669"/>
    <property type="project" value="UniProtKB-SubCell"/>
</dbReference>
<evidence type="ECO:0000256" key="6">
    <source>
        <dbReference type="ARBA" id="ARBA00022968"/>
    </source>
</evidence>
<reference evidence="11" key="2">
    <citation type="submission" date="2025-08" db="UniProtKB">
        <authorList>
            <consortium name="Ensembl"/>
        </authorList>
    </citation>
    <scope>IDENTIFICATION</scope>
</reference>
<evidence type="ECO:0000256" key="10">
    <source>
        <dbReference type="ARBA" id="ARBA00023180"/>
    </source>
</evidence>
<dbReference type="InterPro" id="IPR051757">
    <property type="entry name" value="Beta-gal_alpha2-3_sialyltrans"/>
</dbReference>